<evidence type="ECO:0000313" key="2">
    <source>
        <dbReference type="Proteomes" id="UP001221142"/>
    </source>
</evidence>
<accession>A0AAD7CKK8</accession>
<reference evidence="1" key="1">
    <citation type="submission" date="2023-03" db="EMBL/GenBank/DDBJ databases">
        <title>Massive genome expansion in bonnet fungi (Mycena s.s.) driven by repeated elements and novel gene families across ecological guilds.</title>
        <authorList>
            <consortium name="Lawrence Berkeley National Laboratory"/>
            <person name="Harder C.B."/>
            <person name="Miyauchi S."/>
            <person name="Viragh M."/>
            <person name="Kuo A."/>
            <person name="Thoen E."/>
            <person name="Andreopoulos B."/>
            <person name="Lu D."/>
            <person name="Skrede I."/>
            <person name="Drula E."/>
            <person name="Henrissat B."/>
            <person name="Morin E."/>
            <person name="Kohler A."/>
            <person name="Barry K."/>
            <person name="LaButti K."/>
            <person name="Morin E."/>
            <person name="Salamov A."/>
            <person name="Lipzen A."/>
            <person name="Mereny Z."/>
            <person name="Hegedus B."/>
            <person name="Baldrian P."/>
            <person name="Stursova M."/>
            <person name="Weitz H."/>
            <person name="Taylor A."/>
            <person name="Grigoriev I.V."/>
            <person name="Nagy L.G."/>
            <person name="Martin F."/>
            <person name="Kauserud H."/>
        </authorList>
    </citation>
    <scope>NUCLEOTIDE SEQUENCE</scope>
    <source>
        <strain evidence="1">9284</strain>
    </source>
</reference>
<sequence length="322" mass="36323">MATPLLYNVVVLRSKAQAQALEDVLEANLEFGRFIKKLRVEGGYGSSMHTILESAPNITDLVLSLAICSADSTDGLCTGLSLINPCRLILLETSWQPLTNRQERALRNAVILDCIPSWSNLRIVGCPYSSFMLTMNPGWIDRAMNLSRALLKSDVHTTILCGDLDSIPPFVPPLYDIPSLETLQFQPLDVHYDAPLISIINGDKRLKQLAKYTLTDRRNSEVLNEPYITPSQNPHFTPMKSASEQTRETVWKRVLFFAMYAEEASFSRRPSQSRPSRLPILYVSKDFHLCGNSLTHQRLALPYLYHSVKLTIHNAQKLSDTF</sequence>
<organism evidence="1 2">
    <name type="scientific">Roridomyces roridus</name>
    <dbReference type="NCBI Taxonomy" id="1738132"/>
    <lineage>
        <taxon>Eukaryota</taxon>
        <taxon>Fungi</taxon>
        <taxon>Dikarya</taxon>
        <taxon>Basidiomycota</taxon>
        <taxon>Agaricomycotina</taxon>
        <taxon>Agaricomycetes</taxon>
        <taxon>Agaricomycetidae</taxon>
        <taxon>Agaricales</taxon>
        <taxon>Marasmiineae</taxon>
        <taxon>Mycenaceae</taxon>
        <taxon>Roridomyces</taxon>
    </lineage>
</organism>
<comment type="caution">
    <text evidence="1">The sequence shown here is derived from an EMBL/GenBank/DDBJ whole genome shotgun (WGS) entry which is preliminary data.</text>
</comment>
<dbReference type="EMBL" id="JARKIF010000001">
    <property type="protein sequence ID" value="KAJ7651139.1"/>
    <property type="molecule type" value="Genomic_DNA"/>
</dbReference>
<gene>
    <name evidence="1" type="ORF">FB45DRAFT_889766</name>
</gene>
<dbReference type="Proteomes" id="UP001221142">
    <property type="component" value="Unassembled WGS sequence"/>
</dbReference>
<evidence type="ECO:0000313" key="1">
    <source>
        <dbReference type="EMBL" id="KAJ7651139.1"/>
    </source>
</evidence>
<name>A0AAD7CKK8_9AGAR</name>
<keyword evidence="2" id="KW-1185">Reference proteome</keyword>
<dbReference type="AlphaFoldDB" id="A0AAD7CKK8"/>
<protein>
    <submittedName>
        <fullName evidence="1">Uncharacterized protein</fullName>
    </submittedName>
</protein>
<proteinExistence type="predicted"/>